<evidence type="ECO:0000256" key="10">
    <source>
        <dbReference type="SAM" id="SignalP"/>
    </source>
</evidence>
<evidence type="ECO:0000256" key="9">
    <source>
        <dbReference type="ARBA" id="ARBA00023180"/>
    </source>
</evidence>
<accession>A0A8C9NN77</accession>
<evidence type="ECO:0000256" key="1">
    <source>
        <dbReference type="ARBA" id="ARBA00004479"/>
    </source>
</evidence>
<reference evidence="12" key="2">
    <citation type="submission" date="2025-09" db="UniProtKB">
        <authorList>
            <consortium name="Ensembl"/>
        </authorList>
    </citation>
    <scope>IDENTIFICATION</scope>
</reference>
<evidence type="ECO:0000313" key="13">
    <source>
        <dbReference type="Proteomes" id="UP000694409"/>
    </source>
</evidence>
<dbReference type="Gene3D" id="3.30.500.10">
    <property type="entry name" value="MHC class I-like antigen recognition-like"/>
    <property type="match status" value="1"/>
</dbReference>
<dbReference type="InterPro" id="IPR050208">
    <property type="entry name" value="MHC_class-I_related"/>
</dbReference>
<evidence type="ECO:0000259" key="11">
    <source>
        <dbReference type="Pfam" id="PF00129"/>
    </source>
</evidence>
<dbReference type="GO" id="GO:0005615">
    <property type="term" value="C:extracellular space"/>
    <property type="evidence" value="ECO:0007669"/>
    <property type="project" value="TreeGrafter"/>
</dbReference>
<keyword evidence="7" id="KW-0472">Membrane</keyword>
<dbReference type="GO" id="GO:0042612">
    <property type="term" value="C:MHC class I protein complex"/>
    <property type="evidence" value="ECO:0007669"/>
    <property type="project" value="UniProtKB-KW"/>
</dbReference>
<dbReference type="PANTHER" id="PTHR16675">
    <property type="entry name" value="MHC CLASS I-RELATED"/>
    <property type="match status" value="1"/>
</dbReference>
<comment type="subcellular location">
    <subcellularLocation>
        <location evidence="1">Membrane</location>
        <topology evidence="1">Single-pass type I membrane protein</topology>
    </subcellularLocation>
</comment>
<evidence type="ECO:0000256" key="4">
    <source>
        <dbReference type="ARBA" id="ARBA00022729"/>
    </source>
</evidence>
<feature type="chain" id="PRO_5034332131" description="MHC class I-like antigen recognition-like domain-containing protein" evidence="10">
    <location>
        <begin position="42"/>
        <end position="174"/>
    </location>
</feature>
<evidence type="ECO:0000313" key="12">
    <source>
        <dbReference type="Ensembl" id="ENSSCAP00000019570.1"/>
    </source>
</evidence>
<dbReference type="GO" id="GO:0002474">
    <property type="term" value="P:antigen processing and presentation of peptide antigen via MHC class I"/>
    <property type="evidence" value="ECO:0007669"/>
    <property type="project" value="UniProtKB-KW"/>
</dbReference>
<reference evidence="12" key="1">
    <citation type="submission" date="2025-08" db="UniProtKB">
        <authorList>
            <consortium name="Ensembl"/>
        </authorList>
    </citation>
    <scope>IDENTIFICATION</scope>
</reference>
<dbReference type="GO" id="GO:0009897">
    <property type="term" value="C:external side of plasma membrane"/>
    <property type="evidence" value="ECO:0007669"/>
    <property type="project" value="TreeGrafter"/>
</dbReference>
<keyword evidence="13" id="KW-1185">Reference proteome</keyword>
<dbReference type="AlphaFoldDB" id="A0A8C9NN77"/>
<keyword evidence="6" id="KW-1133">Transmembrane helix</keyword>
<dbReference type="Pfam" id="PF00129">
    <property type="entry name" value="MHC_I"/>
    <property type="match status" value="1"/>
</dbReference>
<keyword evidence="9" id="KW-0325">Glycoprotein</keyword>
<feature type="signal peptide" evidence="10">
    <location>
        <begin position="1"/>
        <end position="41"/>
    </location>
</feature>
<evidence type="ECO:0000256" key="7">
    <source>
        <dbReference type="ARBA" id="ARBA00023136"/>
    </source>
</evidence>
<keyword evidence="2" id="KW-0490">MHC I</keyword>
<evidence type="ECO:0000256" key="6">
    <source>
        <dbReference type="ARBA" id="ARBA00022989"/>
    </source>
</evidence>
<dbReference type="InterPro" id="IPR011161">
    <property type="entry name" value="MHC_I-like_Ag-recog"/>
</dbReference>
<name>A0A8C9NN77_SERCA</name>
<feature type="domain" description="MHC class I-like antigen recognition-like" evidence="11">
    <location>
        <begin position="33"/>
        <end position="119"/>
    </location>
</feature>
<evidence type="ECO:0000256" key="8">
    <source>
        <dbReference type="ARBA" id="ARBA00023157"/>
    </source>
</evidence>
<sequence>MGQTWKGWKWDRVSGLPGRPWVKRMLFLLSFLHSLRYLAVAVSEPSPGVPQFLATGYLDGIPFTRYDSERGRAEPLTQWMKDGVKPEDWERGTQIAVGTQQVFARGLETLRERYNQSRGEWGDLAKMGIHGVRMGDLLDWAGIHGAGMGSVELGRDLWGWNGICGVGKGSVGLG</sequence>
<proteinExistence type="predicted"/>
<organism evidence="12 13">
    <name type="scientific">Serinus canaria</name>
    <name type="common">Island canary</name>
    <name type="synonym">Fringilla canaria</name>
    <dbReference type="NCBI Taxonomy" id="9135"/>
    <lineage>
        <taxon>Eukaryota</taxon>
        <taxon>Metazoa</taxon>
        <taxon>Chordata</taxon>
        <taxon>Craniata</taxon>
        <taxon>Vertebrata</taxon>
        <taxon>Euteleostomi</taxon>
        <taxon>Archelosauria</taxon>
        <taxon>Archosauria</taxon>
        <taxon>Dinosauria</taxon>
        <taxon>Saurischia</taxon>
        <taxon>Theropoda</taxon>
        <taxon>Coelurosauria</taxon>
        <taxon>Aves</taxon>
        <taxon>Neognathae</taxon>
        <taxon>Neoaves</taxon>
        <taxon>Telluraves</taxon>
        <taxon>Australaves</taxon>
        <taxon>Passeriformes</taxon>
        <taxon>Passeroidea</taxon>
        <taxon>Fringillidae</taxon>
        <taxon>Carduelinae</taxon>
        <taxon>Serinus</taxon>
    </lineage>
</organism>
<keyword evidence="3" id="KW-0812">Transmembrane</keyword>
<keyword evidence="5" id="KW-0391">Immunity</keyword>
<evidence type="ECO:0000256" key="3">
    <source>
        <dbReference type="ARBA" id="ARBA00022692"/>
    </source>
</evidence>
<keyword evidence="4 10" id="KW-0732">Signal</keyword>
<dbReference type="PANTHER" id="PTHR16675:SF242">
    <property type="entry name" value="MAJOR HISTOCOMPATIBILITY COMPLEX CLASS I-RELATED GENE PROTEIN"/>
    <property type="match status" value="1"/>
</dbReference>
<dbReference type="InterPro" id="IPR011162">
    <property type="entry name" value="MHC_I/II-like_Ag-recog"/>
</dbReference>
<dbReference type="Ensembl" id="ENSSCAT00000021857.1">
    <property type="protein sequence ID" value="ENSSCAP00000019570.1"/>
    <property type="gene ID" value="ENSSCAG00000014122.1"/>
</dbReference>
<protein>
    <recommendedName>
        <fullName evidence="11">MHC class I-like antigen recognition-like domain-containing protein</fullName>
    </recommendedName>
</protein>
<dbReference type="InterPro" id="IPR037055">
    <property type="entry name" value="MHC_I-like_Ag-recog_sf"/>
</dbReference>
<dbReference type="GeneTree" id="ENSGT01120000271828"/>
<dbReference type="SUPFAM" id="SSF54452">
    <property type="entry name" value="MHC antigen-recognition domain"/>
    <property type="match status" value="1"/>
</dbReference>
<dbReference type="Proteomes" id="UP000694409">
    <property type="component" value="Unassembled WGS sequence"/>
</dbReference>
<evidence type="ECO:0000256" key="2">
    <source>
        <dbReference type="ARBA" id="ARBA00022451"/>
    </source>
</evidence>
<keyword evidence="8" id="KW-1015">Disulfide bond</keyword>
<evidence type="ECO:0000256" key="5">
    <source>
        <dbReference type="ARBA" id="ARBA00022859"/>
    </source>
</evidence>
<dbReference type="GO" id="GO:0006955">
    <property type="term" value="P:immune response"/>
    <property type="evidence" value="ECO:0007669"/>
    <property type="project" value="TreeGrafter"/>
</dbReference>